<feature type="compositionally biased region" description="Low complexity" evidence="2">
    <location>
        <begin position="191"/>
        <end position="203"/>
    </location>
</feature>
<evidence type="ECO:0000313" key="6">
    <source>
        <dbReference type="Proteomes" id="UP000233837"/>
    </source>
</evidence>
<feature type="coiled-coil region" evidence="1">
    <location>
        <begin position="236"/>
        <end position="263"/>
    </location>
</feature>
<dbReference type="PANTHER" id="PTHR31149:SF10">
    <property type="entry name" value="OS05G0100900 PROTEIN"/>
    <property type="match status" value="1"/>
</dbReference>
<feature type="coiled-coil region" evidence="1">
    <location>
        <begin position="57"/>
        <end position="91"/>
    </location>
</feature>
<accession>A0A2I0WH26</accession>
<feature type="domain" description="AIR9-like A9" evidence="4">
    <location>
        <begin position="576"/>
        <end position="657"/>
    </location>
</feature>
<evidence type="ECO:0000313" key="5">
    <source>
        <dbReference type="EMBL" id="PKU74965.1"/>
    </source>
</evidence>
<evidence type="ECO:0000259" key="3">
    <source>
        <dbReference type="Pfam" id="PF23080"/>
    </source>
</evidence>
<keyword evidence="6" id="KW-1185">Reference proteome</keyword>
<sequence length="816" mass="90790">MGVYDGNPSKDAAPGLEPRPIWTPAAEPAAAGLAEQFSALGMGDPSKGGLFQVMKAMEDAESTIRQQLDDNNHLREQLLQRTRELEKYKLESVTRGASADDLIDEPSLGIYEAHATNYSVGNEADKVKLMNHGPSTNSDGLVIPRDGIRGSDGPFLRPNSRNHQYSEGIKVNGNLKVSAGLQGVPDSAGQSQFSTPSSRSISPSRHRREGEYEPRLNSAGHGLMPVSEMNSNVLWKQDLIIKVREHEEEISMLRKHLADYSMKETQMHNEKYVLEKRIAYMRMAFDQQQQELVDAASKALSYRQDIIGENIRLTYSLQAAQQEKTTFVSSLVPLLSEYGLQPSVLDAQSIVSNLKVLFRHLQEKLIITEEKLKYSQYQLAPWHLEPANDTNLPSQSPSHPLGANLVTSNKGLEIVPQPTFTHAQSPGSSPANNARPKEWEGLGNHNHAILSNVATKNQDLNILEGNILSLNRNVAQNMPTHLSKGYPHAVHFSAESRNQNPSFKDLARNNETDDSEATNVPQGREPADHWVPANSPYLSSGLDDPNSSYPYLPPVLEEPSSSVSEAAEDDPLPAIEGLQISGEAFPGRELQAGGYSINGTTSCNFEWVRYLEDGSVHYIEGAKQPKYLVTADDVDSYLAIEVHPLDDRKRKGELVKVLANDQRKITCDPPMQEQLEKTHSVGHASYEVALSARYLDIWEQAVLAIKREAYSIKCNGPRGVVVTEKFLPNTTITIPYGHETEFSIQCSNGAEYLLRARDSWLRDTIVLTLRLFKKMLGFSRDQIKPFHCYKGYSYGCMVLQDSRRLLSHGAFGCFFR</sequence>
<reference evidence="5 6" key="2">
    <citation type="journal article" date="2017" name="Nature">
        <title>The Apostasia genome and the evolution of orchids.</title>
        <authorList>
            <person name="Zhang G.Q."/>
            <person name="Liu K.W."/>
            <person name="Li Z."/>
            <person name="Lohaus R."/>
            <person name="Hsiao Y.Y."/>
            <person name="Niu S.C."/>
            <person name="Wang J.Y."/>
            <person name="Lin Y.C."/>
            <person name="Xu Q."/>
            <person name="Chen L.J."/>
            <person name="Yoshida K."/>
            <person name="Fujiwara S."/>
            <person name="Wang Z.W."/>
            <person name="Zhang Y.Q."/>
            <person name="Mitsuda N."/>
            <person name="Wang M."/>
            <person name="Liu G.H."/>
            <person name="Pecoraro L."/>
            <person name="Huang H.X."/>
            <person name="Xiao X.J."/>
            <person name="Lin M."/>
            <person name="Wu X.Y."/>
            <person name="Wu W.L."/>
            <person name="Chen Y.Y."/>
            <person name="Chang S.B."/>
            <person name="Sakamoto S."/>
            <person name="Ohme-Takagi M."/>
            <person name="Yagi M."/>
            <person name="Zeng S.J."/>
            <person name="Shen C.Y."/>
            <person name="Yeh C.M."/>
            <person name="Luo Y.B."/>
            <person name="Tsai W.C."/>
            <person name="Van de Peer Y."/>
            <person name="Liu Z.J."/>
        </authorList>
    </citation>
    <scope>NUCLEOTIDE SEQUENCE [LARGE SCALE GENOMIC DNA]</scope>
    <source>
        <tissue evidence="5">The whole plant</tissue>
    </source>
</reference>
<dbReference type="PANTHER" id="PTHR31149">
    <property type="entry name" value="EXPRESSED PROTEIN"/>
    <property type="match status" value="1"/>
</dbReference>
<feature type="region of interest" description="Disordered" evidence="2">
    <location>
        <begin position="418"/>
        <end position="440"/>
    </location>
</feature>
<feature type="compositionally biased region" description="Low complexity" evidence="2">
    <location>
        <begin position="548"/>
        <end position="565"/>
    </location>
</feature>
<dbReference type="Pfam" id="PF23080">
    <property type="entry name" value="DUF7046"/>
    <property type="match status" value="1"/>
</dbReference>
<proteinExistence type="predicted"/>
<feature type="region of interest" description="Disordered" evidence="2">
    <location>
        <begin position="495"/>
        <end position="567"/>
    </location>
</feature>
<gene>
    <name evidence="5" type="ORF">MA16_Dca021204</name>
</gene>
<evidence type="ECO:0000259" key="4">
    <source>
        <dbReference type="Pfam" id="PF23197"/>
    </source>
</evidence>
<evidence type="ECO:0000256" key="2">
    <source>
        <dbReference type="SAM" id="MobiDB-lite"/>
    </source>
</evidence>
<dbReference type="Gene3D" id="2.60.40.2700">
    <property type="match status" value="1"/>
</dbReference>
<dbReference type="GO" id="GO:0005886">
    <property type="term" value="C:plasma membrane"/>
    <property type="evidence" value="ECO:0007669"/>
    <property type="project" value="TreeGrafter"/>
</dbReference>
<name>A0A2I0WH26_9ASPA</name>
<protein>
    <submittedName>
        <fullName evidence="5">Uncharacterized protein</fullName>
    </submittedName>
</protein>
<feature type="region of interest" description="Disordered" evidence="2">
    <location>
        <begin position="1"/>
        <end position="22"/>
    </location>
</feature>
<reference evidence="5 6" key="1">
    <citation type="journal article" date="2016" name="Sci. Rep.">
        <title>The Dendrobium catenatum Lindl. genome sequence provides insights into polysaccharide synthase, floral development and adaptive evolution.</title>
        <authorList>
            <person name="Zhang G.Q."/>
            <person name="Xu Q."/>
            <person name="Bian C."/>
            <person name="Tsai W.C."/>
            <person name="Yeh C.M."/>
            <person name="Liu K.W."/>
            <person name="Yoshida K."/>
            <person name="Zhang L.S."/>
            <person name="Chang S.B."/>
            <person name="Chen F."/>
            <person name="Shi Y."/>
            <person name="Su Y.Y."/>
            <person name="Zhang Y.Q."/>
            <person name="Chen L.J."/>
            <person name="Yin Y."/>
            <person name="Lin M."/>
            <person name="Huang H."/>
            <person name="Deng H."/>
            <person name="Wang Z.W."/>
            <person name="Zhu S.L."/>
            <person name="Zhao X."/>
            <person name="Deng C."/>
            <person name="Niu S.C."/>
            <person name="Huang J."/>
            <person name="Wang M."/>
            <person name="Liu G.H."/>
            <person name="Yang H.J."/>
            <person name="Xiao X.J."/>
            <person name="Hsiao Y.Y."/>
            <person name="Wu W.L."/>
            <person name="Chen Y.Y."/>
            <person name="Mitsuda N."/>
            <person name="Ohme-Takagi M."/>
            <person name="Luo Y.B."/>
            <person name="Van de Peer Y."/>
            <person name="Liu Z.J."/>
        </authorList>
    </citation>
    <scope>NUCLEOTIDE SEQUENCE [LARGE SCALE GENOMIC DNA]</scope>
    <source>
        <tissue evidence="5">The whole plant</tissue>
    </source>
</reference>
<dbReference type="InterPro" id="IPR056284">
    <property type="entry name" value="AIR9-like_A9"/>
</dbReference>
<dbReference type="EMBL" id="KZ502662">
    <property type="protein sequence ID" value="PKU74965.1"/>
    <property type="molecule type" value="Genomic_DNA"/>
</dbReference>
<dbReference type="AlphaFoldDB" id="A0A2I0WH26"/>
<dbReference type="Proteomes" id="UP000233837">
    <property type="component" value="Unassembled WGS sequence"/>
</dbReference>
<feature type="compositionally biased region" description="Polar residues" evidence="2">
    <location>
        <begin position="418"/>
        <end position="432"/>
    </location>
</feature>
<dbReference type="FunFam" id="2.60.40.2700:FF:000001">
    <property type="entry name" value="Transmembrane protein"/>
    <property type="match status" value="1"/>
</dbReference>
<organism evidence="5 6">
    <name type="scientific">Dendrobium catenatum</name>
    <dbReference type="NCBI Taxonomy" id="906689"/>
    <lineage>
        <taxon>Eukaryota</taxon>
        <taxon>Viridiplantae</taxon>
        <taxon>Streptophyta</taxon>
        <taxon>Embryophyta</taxon>
        <taxon>Tracheophyta</taxon>
        <taxon>Spermatophyta</taxon>
        <taxon>Magnoliopsida</taxon>
        <taxon>Liliopsida</taxon>
        <taxon>Asparagales</taxon>
        <taxon>Orchidaceae</taxon>
        <taxon>Epidendroideae</taxon>
        <taxon>Malaxideae</taxon>
        <taxon>Dendrobiinae</taxon>
        <taxon>Dendrobium</taxon>
    </lineage>
</organism>
<keyword evidence="1" id="KW-0175">Coiled coil</keyword>
<dbReference type="InterPro" id="IPR055474">
    <property type="entry name" value="DUF7046"/>
</dbReference>
<dbReference type="Pfam" id="PF23197">
    <property type="entry name" value="IG_AIR9"/>
    <property type="match status" value="1"/>
</dbReference>
<evidence type="ECO:0000256" key="1">
    <source>
        <dbReference type="SAM" id="Coils"/>
    </source>
</evidence>
<feature type="region of interest" description="Disordered" evidence="2">
    <location>
        <begin position="180"/>
        <end position="223"/>
    </location>
</feature>
<feature type="domain" description="DUF7046" evidence="3">
    <location>
        <begin position="693"/>
        <end position="774"/>
    </location>
</feature>